<name>A0A3M2RAN8_9HYPO</name>
<evidence type="ECO:0000313" key="3">
    <source>
        <dbReference type="Proteomes" id="UP000277212"/>
    </source>
</evidence>
<dbReference type="EMBL" id="NKUJ01000579">
    <property type="protein sequence ID" value="RMJ02311.1"/>
    <property type="molecule type" value="Genomic_DNA"/>
</dbReference>
<gene>
    <name evidence="2" type="ORF">CDV36_015426</name>
</gene>
<reference evidence="2 3" key="1">
    <citation type="submission" date="2017-06" db="EMBL/GenBank/DDBJ databases">
        <title>Comparative genomic analysis of Ambrosia Fusariam Clade fungi.</title>
        <authorList>
            <person name="Stajich J.E."/>
            <person name="Carrillo J."/>
            <person name="Kijimoto T."/>
            <person name="Eskalen A."/>
            <person name="O'Donnell K."/>
            <person name="Kasson M."/>
        </authorList>
    </citation>
    <scope>NUCLEOTIDE SEQUENCE [LARGE SCALE GENOMIC DNA]</scope>
    <source>
        <strain evidence="2">UCR3666</strain>
    </source>
</reference>
<feature type="region of interest" description="Disordered" evidence="1">
    <location>
        <begin position="32"/>
        <end position="83"/>
    </location>
</feature>
<dbReference type="Proteomes" id="UP000277212">
    <property type="component" value="Unassembled WGS sequence"/>
</dbReference>
<keyword evidence="3" id="KW-1185">Reference proteome</keyword>
<evidence type="ECO:0000313" key="2">
    <source>
        <dbReference type="EMBL" id="RMJ02311.1"/>
    </source>
</evidence>
<organism evidence="2 3">
    <name type="scientific">Fusarium kuroshium</name>
    <dbReference type="NCBI Taxonomy" id="2010991"/>
    <lineage>
        <taxon>Eukaryota</taxon>
        <taxon>Fungi</taxon>
        <taxon>Dikarya</taxon>
        <taxon>Ascomycota</taxon>
        <taxon>Pezizomycotina</taxon>
        <taxon>Sordariomycetes</taxon>
        <taxon>Hypocreomycetidae</taxon>
        <taxon>Hypocreales</taxon>
        <taxon>Nectriaceae</taxon>
        <taxon>Fusarium</taxon>
        <taxon>Fusarium solani species complex</taxon>
    </lineage>
</organism>
<comment type="caution">
    <text evidence="2">The sequence shown here is derived from an EMBL/GenBank/DDBJ whole genome shotgun (WGS) entry which is preliminary data.</text>
</comment>
<sequence>MPRDIIHNFVVLGSASELSGLSPEMVGVLAGRPAGGHGPAAGVQKNKKKKKEVKPGQGKSRFAVARREKKAAKEAAKKATKEA</sequence>
<feature type="compositionally biased region" description="Basic and acidic residues" evidence="1">
    <location>
        <begin position="71"/>
        <end position="83"/>
    </location>
</feature>
<proteinExistence type="predicted"/>
<feature type="non-terminal residue" evidence="2">
    <location>
        <position position="83"/>
    </location>
</feature>
<protein>
    <submittedName>
        <fullName evidence="2">Uncharacterized protein</fullName>
    </submittedName>
</protein>
<dbReference type="AlphaFoldDB" id="A0A3M2RAN8"/>
<accession>A0A3M2RAN8</accession>
<evidence type="ECO:0000256" key="1">
    <source>
        <dbReference type="SAM" id="MobiDB-lite"/>
    </source>
</evidence>